<dbReference type="PROSITE" id="PS50096">
    <property type="entry name" value="IQ"/>
    <property type="match status" value="1"/>
</dbReference>
<protein>
    <recommendedName>
        <fullName evidence="6">Calmodulin binding protein</fullName>
    </recommendedName>
</protein>
<keyword evidence="5" id="KW-1185">Reference proteome</keyword>
<evidence type="ECO:0000256" key="1">
    <source>
        <dbReference type="ARBA" id="ARBA00022860"/>
    </source>
</evidence>
<keyword evidence="1" id="KW-0112">Calmodulin-binding</keyword>
<sequence length="453" mass="49916">MANTETEGIESEPVQPTSTSGKMRRRKGFLGMEGGGRGVEDVDDGKGYLLAANAIPEKQKGIEKNTWLLMLREESLAFAFALGKELTATKNSELRLVSRQKTAASCIHNATFIGFLSAKNKNESFAVALSNDKARRARRALRGIVRLQAIVRGRQVRKQAAVTLRCMQALVRVQARVRARRVRMSSQGQAVQRMLDVRRAKLDPLKEAEGGWCDSPGTLEEVRSKLQMKQKGAAKRERAIAYAFSQQVPMPVLSLYGSVLLVSFSCLLLQQPKQTRTAKHQSLDKSSGSWSWLERWMAAKPWENRLLDRKIPNDLSEIELKDDCVYGPNSVKVKKNSISTRISVRPPPSAANHPSCKTRSASSPSTDNCYNGSSSSPSSVCVSTPISNSTLLASDRPGFMGLTESTKAKRKTRLGGYSVDDHCHRKTSSMDMKKSSECLNTSAFSCSLENSLP</sequence>
<proteinExistence type="inferred from homology"/>
<dbReference type="EMBL" id="JACMSC010000002">
    <property type="protein sequence ID" value="KAG6534507.1"/>
    <property type="molecule type" value="Genomic_DNA"/>
</dbReference>
<feature type="compositionally biased region" description="Polar residues" evidence="3">
    <location>
        <begin position="355"/>
        <end position="372"/>
    </location>
</feature>
<comment type="similarity">
    <text evidence="2">Belongs to the IQD family.</text>
</comment>
<dbReference type="Proteomes" id="UP000734854">
    <property type="component" value="Unassembled WGS sequence"/>
</dbReference>
<evidence type="ECO:0000313" key="4">
    <source>
        <dbReference type="EMBL" id="KAG6534507.1"/>
    </source>
</evidence>
<organism evidence="4 5">
    <name type="scientific">Zingiber officinale</name>
    <name type="common">Ginger</name>
    <name type="synonym">Amomum zingiber</name>
    <dbReference type="NCBI Taxonomy" id="94328"/>
    <lineage>
        <taxon>Eukaryota</taxon>
        <taxon>Viridiplantae</taxon>
        <taxon>Streptophyta</taxon>
        <taxon>Embryophyta</taxon>
        <taxon>Tracheophyta</taxon>
        <taxon>Spermatophyta</taxon>
        <taxon>Magnoliopsida</taxon>
        <taxon>Liliopsida</taxon>
        <taxon>Zingiberales</taxon>
        <taxon>Zingiberaceae</taxon>
        <taxon>Zingiber</taxon>
    </lineage>
</organism>
<name>A0A8J5LX69_ZINOF</name>
<dbReference type="PANTHER" id="PTHR32295">
    <property type="entry name" value="IQ-DOMAIN 5-RELATED"/>
    <property type="match status" value="1"/>
</dbReference>
<dbReference type="PANTHER" id="PTHR32295:SF95">
    <property type="entry name" value="PROTEIN IQ-DOMAIN 6"/>
    <property type="match status" value="1"/>
</dbReference>
<evidence type="ECO:0000256" key="2">
    <source>
        <dbReference type="ARBA" id="ARBA00024341"/>
    </source>
</evidence>
<dbReference type="AlphaFoldDB" id="A0A8J5LX69"/>
<evidence type="ECO:0000313" key="5">
    <source>
        <dbReference type="Proteomes" id="UP000734854"/>
    </source>
</evidence>
<feature type="region of interest" description="Disordered" evidence="3">
    <location>
        <begin position="337"/>
        <end position="378"/>
    </location>
</feature>
<gene>
    <name evidence="4" type="ORF">ZIOFF_008410</name>
</gene>
<feature type="region of interest" description="Disordered" evidence="3">
    <location>
        <begin position="1"/>
        <end position="38"/>
    </location>
</feature>
<evidence type="ECO:0008006" key="6">
    <source>
        <dbReference type="Google" id="ProtNLM"/>
    </source>
</evidence>
<accession>A0A8J5LX69</accession>
<reference evidence="4 5" key="1">
    <citation type="submission" date="2020-08" db="EMBL/GenBank/DDBJ databases">
        <title>Plant Genome Project.</title>
        <authorList>
            <person name="Zhang R.-G."/>
        </authorList>
    </citation>
    <scope>NUCLEOTIDE SEQUENCE [LARGE SCALE GENOMIC DNA]</scope>
    <source>
        <tissue evidence="4">Rhizome</tissue>
    </source>
</reference>
<comment type="caution">
    <text evidence="4">The sequence shown here is derived from an EMBL/GenBank/DDBJ whole genome shotgun (WGS) entry which is preliminary data.</text>
</comment>
<evidence type="ECO:0000256" key="3">
    <source>
        <dbReference type="SAM" id="MobiDB-lite"/>
    </source>
</evidence>
<dbReference type="GO" id="GO:0005516">
    <property type="term" value="F:calmodulin binding"/>
    <property type="evidence" value="ECO:0007669"/>
    <property type="project" value="UniProtKB-KW"/>
</dbReference>